<dbReference type="KEGG" id="scas:SACC_04200"/>
<gene>
    <name evidence="1" type="ORF">SACC_04200</name>
</gene>
<protein>
    <recommendedName>
        <fullName evidence="3">DUF2286 domain-containing protein</fullName>
    </recommendedName>
</protein>
<dbReference type="EMBL" id="AP025226">
    <property type="protein sequence ID" value="BDB97403.1"/>
    <property type="molecule type" value="Genomic_DNA"/>
</dbReference>
<dbReference type="GeneID" id="68865148"/>
<evidence type="ECO:0000313" key="2">
    <source>
        <dbReference type="Proteomes" id="UP001319921"/>
    </source>
</evidence>
<sequence length="142" mass="16627">MKILIIKSENGKITSEKVMDGEIGKVLREVAKEALEEWNELTSDFIIMHDMEEVRIPLPLKPDLYESIKNFLVGKDKKEAIAKIPVYVISYENEWKESDFQDKKVYVVSYYINDEIKKNIIEDATQITSEHKELEEGEEEEE</sequence>
<dbReference type="PIRSF" id="PIRSF032756">
    <property type="entry name" value="UCP032756"/>
    <property type="match status" value="1"/>
</dbReference>
<evidence type="ECO:0008006" key="3">
    <source>
        <dbReference type="Google" id="ProtNLM"/>
    </source>
</evidence>
<name>A0AAQ4CNM2_9CREN</name>
<accession>A0AAQ4CNM2</accession>
<dbReference type="Pfam" id="PF10051">
    <property type="entry name" value="DUF2286"/>
    <property type="match status" value="1"/>
</dbReference>
<dbReference type="RefSeq" id="WP_229571404.1">
    <property type="nucleotide sequence ID" value="NZ_AP025226.1"/>
</dbReference>
<proteinExistence type="predicted"/>
<organism evidence="1 2">
    <name type="scientific">Saccharolobus caldissimus</name>
    <dbReference type="NCBI Taxonomy" id="1702097"/>
    <lineage>
        <taxon>Archaea</taxon>
        <taxon>Thermoproteota</taxon>
        <taxon>Thermoprotei</taxon>
        <taxon>Sulfolobales</taxon>
        <taxon>Sulfolobaceae</taxon>
        <taxon>Saccharolobus</taxon>
    </lineage>
</organism>
<keyword evidence="2" id="KW-1185">Reference proteome</keyword>
<dbReference type="Proteomes" id="UP001319921">
    <property type="component" value="Chromosome"/>
</dbReference>
<evidence type="ECO:0000313" key="1">
    <source>
        <dbReference type="EMBL" id="BDB97403.1"/>
    </source>
</evidence>
<dbReference type="AlphaFoldDB" id="A0AAQ4CNM2"/>
<reference evidence="1 2" key="1">
    <citation type="journal article" date="2022" name="Microbiol. Resour. Announc.">
        <title>Complete Genome Sequence of the Hyperthermophilic and Acidophilic Archaeon Saccharolobus caldissimus Strain HS-3T.</title>
        <authorList>
            <person name="Sakai H.D."/>
            <person name="Kurosawa N."/>
        </authorList>
    </citation>
    <scope>NUCLEOTIDE SEQUENCE [LARGE SCALE GENOMIC DNA]</scope>
    <source>
        <strain evidence="1 2">JCM32116</strain>
    </source>
</reference>
<dbReference type="InterPro" id="IPR017006">
    <property type="entry name" value="UCP032756"/>
</dbReference>